<evidence type="ECO:0000313" key="2">
    <source>
        <dbReference type="EMBL" id="GMT22334.1"/>
    </source>
</evidence>
<accession>A0AAV5VVD0</accession>
<feature type="non-terminal residue" evidence="2">
    <location>
        <position position="1"/>
    </location>
</feature>
<evidence type="ECO:0000313" key="3">
    <source>
        <dbReference type="Proteomes" id="UP001432322"/>
    </source>
</evidence>
<reference evidence="2" key="1">
    <citation type="submission" date="2023-10" db="EMBL/GenBank/DDBJ databases">
        <title>Genome assembly of Pristionchus species.</title>
        <authorList>
            <person name="Yoshida K."/>
            <person name="Sommer R.J."/>
        </authorList>
    </citation>
    <scope>NUCLEOTIDE SEQUENCE</scope>
    <source>
        <strain evidence="2">RS5133</strain>
    </source>
</reference>
<sequence length="152" mass="17488">ILNYHNYIRWLHDAPALVEDQGLANSAALWAYHLATFSNPTCLYHNQAGGQNIYFAWQEKPISEYDLARAAMKAFYEEKNLYDFSRPNFYLPAAHFTNLVWKSVQRIGVAVYWKSFYNSHGGCHMQATPSRPLLGYVVVVHEWPPGNTMTSQ</sequence>
<name>A0AAV5VVD0_9BILA</name>
<organism evidence="2 3">
    <name type="scientific">Pristionchus fissidentatus</name>
    <dbReference type="NCBI Taxonomy" id="1538716"/>
    <lineage>
        <taxon>Eukaryota</taxon>
        <taxon>Metazoa</taxon>
        <taxon>Ecdysozoa</taxon>
        <taxon>Nematoda</taxon>
        <taxon>Chromadorea</taxon>
        <taxon>Rhabditida</taxon>
        <taxon>Rhabditina</taxon>
        <taxon>Diplogasteromorpha</taxon>
        <taxon>Diplogasteroidea</taxon>
        <taxon>Neodiplogasteridae</taxon>
        <taxon>Pristionchus</taxon>
    </lineage>
</organism>
<comment type="caution">
    <text evidence="2">The sequence shown here is derived from an EMBL/GenBank/DDBJ whole genome shotgun (WGS) entry which is preliminary data.</text>
</comment>
<keyword evidence="3" id="KW-1185">Reference proteome</keyword>
<dbReference type="Gene3D" id="3.40.33.10">
    <property type="entry name" value="CAP"/>
    <property type="match status" value="1"/>
</dbReference>
<dbReference type="SUPFAM" id="SSF55797">
    <property type="entry name" value="PR-1-like"/>
    <property type="match status" value="1"/>
</dbReference>
<feature type="non-terminal residue" evidence="2">
    <location>
        <position position="152"/>
    </location>
</feature>
<dbReference type="EMBL" id="BTSY01000004">
    <property type="protein sequence ID" value="GMT22334.1"/>
    <property type="molecule type" value="Genomic_DNA"/>
</dbReference>
<dbReference type="AlphaFoldDB" id="A0AAV5VVD0"/>
<dbReference type="PANTHER" id="PTHR10334">
    <property type="entry name" value="CYSTEINE-RICH SECRETORY PROTEIN-RELATED"/>
    <property type="match status" value="1"/>
</dbReference>
<dbReference type="InterPro" id="IPR001283">
    <property type="entry name" value="CRISP-related"/>
</dbReference>
<protein>
    <recommendedName>
        <fullName evidence="1">SCP domain-containing protein</fullName>
    </recommendedName>
</protein>
<evidence type="ECO:0000259" key="1">
    <source>
        <dbReference type="SMART" id="SM00198"/>
    </source>
</evidence>
<proteinExistence type="predicted"/>
<dbReference type="SMART" id="SM00198">
    <property type="entry name" value="SCP"/>
    <property type="match status" value="1"/>
</dbReference>
<gene>
    <name evidence="2" type="ORF">PFISCL1PPCAC_13631</name>
</gene>
<dbReference type="InterPro" id="IPR014044">
    <property type="entry name" value="CAP_dom"/>
</dbReference>
<dbReference type="Pfam" id="PF00188">
    <property type="entry name" value="CAP"/>
    <property type="match status" value="1"/>
</dbReference>
<dbReference type="InterPro" id="IPR035940">
    <property type="entry name" value="CAP_sf"/>
</dbReference>
<dbReference type="Proteomes" id="UP001432322">
    <property type="component" value="Unassembled WGS sequence"/>
</dbReference>
<feature type="domain" description="SCP" evidence="1">
    <location>
        <begin position="1"/>
        <end position="150"/>
    </location>
</feature>